<proteinExistence type="inferred from homology"/>
<organism evidence="6">
    <name type="scientific">gut metagenome</name>
    <dbReference type="NCBI Taxonomy" id="749906"/>
    <lineage>
        <taxon>unclassified sequences</taxon>
        <taxon>metagenomes</taxon>
        <taxon>organismal metagenomes</taxon>
    </lineage>
</organism>
<evidence type="ECO:0000256" key="5">
    <source>
        <dbReference type="ARBA" id="ARBA00023125"/>
    </source>
</evidence>
<dbReference type="GO" id="GO:0005524">
    <property type="term" value="F:ATP binding"/>
    <property type="evidence" value="ECO:0007669"/>
    <property type="project" value="UniProtKB-KW"/>
</dbReference>
<dbReference type="AlphaFoldDB" id="J9G8H5"/>
<evidence type="ECO:0000256" key="4">
    <source>
        <dbReference type="ARBA" id="ARBA00022840"/>
    </source>
</evidence>
<accession>J9G8H5</accession>
<evidence type="ECO:0000256" key="1">
    <source>
        <dbReference type="ARBA" id="ARBA00022490"/>
    </source>
</evidence>
<dbReference type="GO" id="GO:0000731">
    <property type="term" value="P:DNA synthesis involved in DNA repair"/>
    <property type="evidence" value="ECO:0007669"/>
    <property type="project" value="TreeGrafter"/>
</dbReference>
<evidence type="ECO:0000313" key="6">
    <source>
        <dbReference type="EMBL" id="EJW98052.1"/>
    </source>
</evidence>
<evidence type="ECO:0000256" key="3">
    <source>
        <dbReference type="ARBA" id="ARBA00022741"/>
    </source>
</evidence>
<dbReference type="GO" id="GO:0006260">
    <property type="term" value="P:DNA replication"/>
    <property type="evidence" value="ECO:0007669"/>
    <property type="project" value="UniProtKB-KW"/>
</dbReference>
<dbReference type="InterPro" id="IPR027417">
    <property type="entry name" value="P-loop_NTPase"/>
</dbReference>
<protein>
    <submittedName>
        <fullName evidence="6">DNA replication and repair protein RecF</fullName>
    </submittedName>
</protein>
<dbReference type="SUPFAM" id="SSF52540">
    <property type="entry name" value="P-loop containing nucleoside triphosphate hydrolases"/>
    <property type="match status" value="1"/>
</dbReference>
<feature type="non-terminal residue" evidence="6">
    <location>
        <position position="1"/>
    </location>
</feature>
<name>J9G8H5_9ZZZZ</name>
<evidence type="ECO:0000256" key="2">
    <source>
        <dbReference type="ARBA" id="ARBA00022705"/>
    </source>
</evidence>
<dbReference type="NCBIfam" id="TIGR00611">
    <property type="entry name" value="recf"/>
    <property type="match status" value="1"/>
</dbReference>
<dbReference type="Gene3D" id="1.20.1050.90">
    <property type="entry name" value="RecF/RecN/SMC, N-terminal domain"/>
    <property type="match status" value="1"/>
</dbReference>
<gene>
    <name evidence="6" type="ORF">EVA_13841</name>
</gene>
<dbReference type="PANTHER" id="PTHR32182:SF0">
    <property type="entry name" value="DNA REPLICATION AND REPAIR PROTEIN RECF"/>
    <property type="match status" value="1"/>
</dbReference>
<dbReference type="HAMAP" id="MF_00365">
    <property type="entry name" value="RecF"/>
    <property type="match status" value="1"/>
</dbReference>
<dbReference type="PROSITE" id="PS00618">
    <property type="entry name" value="RECF_2"/>
    <property type="match status" value="1"/>
</dbReference>
<keyword evidence="2" id="KW-0235">DNA replication</keyword>
<keyword evidence="4" id="KW-0067">ATP-binding</keyword>
<dbReference type="PANTHER" id="PTHR32182">
    <property type="entry name" value="DNA REPLICATION AND REPAIR PROTEIN RECF"/>
    <property type="match status" value="1"/>
</dbReference>
<keyword evidence="5" id="KW-0238">DNA-binding</keyword>
<keyword evidence="3" id="KW-0547">Nucleotide-binding</keyword>
<dbReference type="InterPro" id="IPR042174">
    <property type="entry name" value="RecF_2"/>
</dbReference>
<dbReference type="InterPro" id="IPR001238">
    <property type="entry name" value="DNA-binding_RecF"/>
</dbReference>
<comment type="caution">
    <text evidence="6">The sequence shown here is derived from an EMBL/GenBank/DDBJ whole genome shotgun (WGS) entry which is preliminary data.</text>
</comment>
<dbReference type="GO" id="GO:0006302">
    <property type="term" value="P:double-strand break repair"/>
    <property type="evidence" value="ECO:0007669"/>
    <property type="project" value="TreeGrafter"/>
</dbReference>
<dbReference type="InterPro" id="IPR018078">
    <property type="entry name" value="DNA-binding_RecF_CS"/>
</dbReference>
<sequence length="257" mass="29648">CALITGGSEERRRFMDTVIMQFSAPYLDALIRYEQALKQRNALLKQEEEPDAAVLDVIEDMMAYTGEAIYRERKAFVEAFEPIFLELYRSLSGQVTEQVGLKYVSHGDRGDLRPQLRDWRVKERIVGYSLHGMHKDELELTLNGFAVKREASQGQQKTYFIAMKLAQYLFLKNRGEERVPLLLLDDIFDKLDAHRVERIIEYVSGNDFGQIFITDTRREHLDQVLASTHRDYRLFTVVDGEVTPVPMAAVAEHAADE</sequence>
<dbReference type="GO" id="GO:0003697">
    <property type="term" value="F:single-stranded DNA binding"/>
    <property type="evidence" value="ECO:0007669"/>
    <property type="project" value="InterPro"/>
</dbReference>
<keyword evidence="1" id="KW-0963">Cytoplasm</keyword>
<reference evidence="6" key="1">
    <citation type="journal article" date="2012" name="PLoS ONE">
        <title>Gene sets for utilization of primary and secondary nutrition supplies in the distal gut of endangered iberian lynx.</title>
        <authorList>
            <person name="Alcaide M."/>
            <person name="Messina E."/>
            <person name="Richter M."/>
            <person name="Bargiela R."/>
            <person name="Peplies J."/>
            <person name="Huws S.A."/>
            <person name="Newbold C.J."/>
            <person name="Golyshin P.N."/>
            <person name="Simon M.A."/>
            <person name="Lopez G."/>
            <person name="Yakimov M.M."/>
            <person name="Ferrer M."/>
        </authorList>
    </citation>
    <scope>NUCLEOTIDE SEQUENCE</scope>
</reference>
<dbReference type="EMBL" id="AMCI01004454">
    <property type="protein sequence ID" value="EJW98052.1"/>
    <property type="molecule type" value="Genomic_DNA"/>
</dbReference>